<comment type="caution">
    <text evidence="6">The sequence shown here is derived from an EMBL/GenBank/DDBJ whole genome shotgun (WGS) entry which is preliminary data.</text>
</comment>
<organism evidence="6 7">
    <name type="scientific">Actinomadura luzonensis</name>
    <dbReference type="NCBI Taxonomy" id="2805427"/>
    <lineage>
        <taxon>Bacteria</taxon>
        <taxon>Bacillati</taxon>
        <taxon>Actinomycetota</taxon>
        <taxon>Actinomycetes</taxon>
        <taxon>Streptosporangiales</taxon>
        <taxon>Thermomonosporaceae</taxon>
        <taxon>Actinomadura</taxon>
    </lineage>
</organism>
<evidence type="ECO:0000313" key="6">
    <source>
        <dbReference type="EMBL" id="MCK2219005.1"/>
    </source>
</evidence>
<evidence type="ECO:0000256" key="1">
    <source>
        <dbReference type="ARBA" id="ARBA00004196"/>
    </source>
</evidence>
<dbReference type="Gene3D" id="3.40.190.10">
    <property type="entry name" value="Periplasmic binding protein-like II"/>
    <property type="match status" value="1"/>
</dbReference>
<dbReference type="PANTHER" id="PTHR43649">
    <property type="entry name" value="ARABINOSE-BINDING PROTEIN-RELATED"/>
    <property type="match status" value="1"/>
</dbReference>
<dbReference type="InterPro" id="IPR050490">
    <property type="entry name" value="Bact_solute-bd_prot1"/>
</dbReference>
<name>A0ABT0G314_9ACTN</name>
<keyword evidence="3" id="KW-0813">Transport</keyword>
<comment type="similarity">
    <text evidence="2">Belongs to the bacterial solute-binding protein 1 family.</text>
</comment>
<dbReference type="SUPFAM" id="SSF53850">
    <property type="entry name" value="Periplasmic binding protein-like II"/>
    <property type="match status" value="1"/>
</dbReference>
<dbReference type="EMBL" id="JAKRKC020000002">
    <property type="protein sequence ID" value="MCK2219005.1"/>
    <property type="molecule type" value="Genomic_DNA"/>
</dbReference>
<evidence type="ECO:0000256" key="3">
    <source>
        <dbReference type="ARBA" id="ARBA00022448"/>
    </source>
</evidence>
<keyword evidence="4 5" id="KW-0732">Signal</keyword>
<evidence type="ECO:0000313" key="7">
    <source>
        <dbReference type="Proteomes" id="UP001317259"/>
    </source>
</evidence>
<reference evidence="6 7" key="1">
    <citation type="submission" date="2022-04" db="EMBL/GenBank/DDBJ databases">
        <title>Genome draft of Actinomadura sp. ATCC 31491.</title>
        <authorList>
            <person name="Shi X."/>
            <person name="Du Y."/>
        </authorList>
    </citation>
    <scope>NUCLEOTIDE SEQUENCE [LARGE SCALE GENOMIC DNA]</scope>
    <source>
        <strain evidence="6 7">ATCC 31491</strain>
    </source>
</reference>
<feature type="chain" id="PRO_5047174824" evidence="5">
    <location>
        <begin position="30"/>
        <end position="460"/>
    </location>
</feature>
<dbReference type="PANTHER" id="PTHR43649:SF31">
    <property type="entry name" value="SN-GLYCEROL-3-PHOSPHATE-BINDING PERIPLASMIC PROTEIN UGPB"/>
    <property type="match status" value="1"/>
</dbReference>
<protein>
    <submittedName>
        <fullName evidence="6">Extracellular solute-binding protein</fullName>
    </submittedName>
</protein>
<evidence type="ECO:0000256" key="4">
    <source>
        <dbReference type="ARBA" id="ARBA00022729"/>
    </source>
</evidence>
<comment type="subcellular location">
    <subcellularLocation>
        <location evidence="1">Cell envelope</location>
    </subcellularLocation>
</comment>
<accession>A0ABT0G314</accession>
<gene>
    <name evidence="6" type="ORF">MF672_035200</name>
</gene>
<dbReference type="PROSITE" id="PS51318">
    <property type="entry name" value="TAT"/>
    <property type="match status" value="1"/>
</dbReference>
<dbReference type="RefSeq" id="WP_242381974.1">
    <property type="nucleotide sequence ID" value="NZ_JAKRKC020000002.1"/>
</dbReference>
<evidence type="ECO:0000256" key="5">
    <source>
        <dbReference type="SAM" id="SignalP"/>
    </source>
</evidence>
<dbReference type="InterPro" id="IPR006059">
    <property type="entry name" value="SBP"/>
</dbReference>
<keyword evidence="7" id="KW-1185">Reference proteome</keyword>
<sequence>MSPTPIGRRGFLKGGLGAAALAATGGALAACAPGAPGAGGAGAQPSKLARPTASASSVKGEITVWNRSGDLFKVFDAAIGRFRQAYPNVTVRHQAVDIDAKLANTLISGTDVPDGSFWDDARIGGQAEHLYDLTDLIAPYRERTSAYKLSVNTVGGRIYGVPWDLDPGLLWYREDVLESAGVDPAGLATYDDLLTAARTVKEKDPRTRPIHLEKTPFLSQLWLEMLANQQGTSLTDAQGRLRLDSPEYRRILTWVRSAVDDGLVTHAPYLEPADISALDGGQQVFVPWAIWWSFAPQQLLKATKGRWRAAPLPAWTPGGARSGAMGGSSFVIPAKARNPELAWLLYEFLCFKEPGYTAVYGPNDVYPGGLSTSIPSYTPALDPDKPLFRPIEALGGQDLWKVAVEAAATIPAAAPIPGWWAQSVDYLGDNLQRLMSGRMSPDQVITESVEKIQRNLIDRS</sequence>
<dbReference type="Proteomes" id="UP001317259">
    <property type="component" value="Unassembled WGS sequence"/>
</dbReference>
<dbReference type="Pfam" id="PF01547">
    <property type="entry name" value="SBP_bac_1"/>
    <property type="match status" value="1"/>
</dbReference>
<dbReference type="InterPro" id="IPR006311">
    <property type="entry name" value="TAT_signal"/>
</dbReference>
<evidence type="ECO:0000256" key="2">
    <source>
        <dbReference type="ARBA" id="ARBA00008520"/>
    </source>
</evidence>
<proteinExistence type="inferred from homology"/>
<feature type="signal peptide" evidence="5">
    <location>
        <begin position="1"/>
        <end position="29"/>
    </location>
</feature>